<dbReference type="RefSeq" id="WP_289165873.1">
    <property type="nucleotide sequence ID" value="NZ_JASZZN010000019.1"/>
</dbReference>
<keyword evidence="9" id="KW-0560">Oxidoreductase</keyword>
<evidence type="ECO:0000259" key="8">
    <source>
        <dbReference type="PROSITE" id="PS50109"/>
    </source>
</evidence>
<evidence type="ECO:0000256" key="6">
    <source>
        <dbReference type="ARBA" id="ARBA00022777"/>
    </source>
</evidence>
<keyword evidence="6 9" id="KW-0418">Kinase</keyword>
<name>A0ABT7PNV0_9BACT</name>
<reference evidence="9 10" key="1">
    <citation type="submission" date="2023-06" db="EMBL/GenBank/DDBJ databases">
        <title>Roseiconus lacunae JC819 isolated from Gulf of Mannar region, Tamil Nadu.</title>
        <authorList>
            <person name="Pk S."/>
            <person name="Ch S."/>
            <person name="Ch V.R."/>
        </authorList>
    </citation>
    <scope>NUCLEOTIDE SEQUENCE [LARGE SCALE GENOMIC DNA]</scope>
    <source>
        <strain evidence="9 10">JC819</strain>
    </source>
</reference>
<dbReference type="GO" id="GO:0016491">
    <property type="term" value="F:oxidoreductase activity"/>
    <property type="evidence" value="ECO:0007669"/>
    <property type="project" value="UniProtKB-KW"/>
</dbReference>
<evidence type="ECO:0000256" key="7">
    <source>
        <dbReference type="ARBA" id="ARBA00022989"/>
    </source>
</evidence>
<proteinExistence type="predicted"/>
<keyword evidence="4" id="KW-0808">Transferase</keyword>
<dbReference type="Gene3D" id="3.30.565.10">
    <property type="entry name" value="Histidine kinase-like ATPase, C-terminal domain"/>
    <property type="match status" value="1"/>
</dbReference>
<dbReference type="InterPro" id="IPR003594">
    <property type="entry name" value="HATPase_dom"/>
</dbReference>
<evidence type="ECO:0000256" key="4">
    <source>
        <dbReference type="ARBA" id="ARBA00022679"/>
    </source>
</evidence>
<comment type="caution">
    <text evidence="9">The sequence shown here is derived from an EMBL/GenBank/DDBJ whole genome shotgun (WGS) entry which is preliminary data.</text>
</comment>
<organism evidence="9 10">
    <name type="scientific">Roseiconus lacunae</name>
    <dbReference type="NCBI Taxonomy" id="2605694"/>
    <lineage>
        <taxon>Bacteria</taxon>
        <taxon>Pseudomonadati</taxon>
        <taxon>Planctomycetota</taxon>
        <taxon>Planctomycetia</taxon>
        <taxon>Pirellulales</taxon>
        <taxon>Pirellulaceae</taxon>
        <taxon>Roseiconus</taxon>
    </lineage>
</organism>
<dbReference type="Proteomes" id="UP001239462">
    <property type="component" value="Unassembled WGS sequence"/>
</dbReference>
<dbReference type="Pfam" id="PF02518">
    <property type="entry name" value="HATPase_c"/>
    <property type="match status" value="1"/>
</dbReference>
<evidence type="ECO:0000313" key="10">
    <source>
        <dbReference type="Proteomes" id="UP001239462"/>
    </source>
</evidence>
<gene>
    <name evidence="9" type="ORF">QTN89_22245</name>
</gene>
<dbReference type="InterPro" id="IPR050428">
    <property type="entry name" value="TCS_sensor_his_kinase"/>
</dbReference>
<dbReference type="InterPro" id="IPR005467">
    <property type="entry name" value="His_kinase_dom"/>
</dbReference>
<feature type="domain" description="Histidine kinase" evidence="8">
    <location>
        <begin position="474"/>
        <end position="720"/>
    </location>
</feature>
<dbReference type="SUPFAM" id="SSF55874">
    <property type="entry name" value="ATPase domain of HSP90 chaperone/DNA topoisomerase II/histidine kinase"/>
    <property type="match status" value="1"/>
</dbReference>
<dbReference type="PANTHER" id="PTHR45436">
    <property type="entry name" value="SENSOR HISTIDINE KINASE YKOH"/>
    <property type="match status" value="1"/>
</dbReference>
<dbReference type="InterPro" id="IPR036890">
    <property type="entry name" value="HATPase_C_sf"/>
</dbReference>
<evidence type="ECO:0000313" key="9">
    <source>
        <dbReference type="EMBL" id="MDM4018187.1"/>
    </source>
</evidence>
<protein>
    <recommendedName>
        <fullName evidence="2">histidine kinase</fullName>
        <ecNumber evidence="2">2.7.13.3</ecNumber>
    </recommendedName>
</protein>
<dbReference type="PROSITE" id="PS50109">
    <property type="entry name" value="HIS_KIN"/>
    <property type="match status" value="1"/>
</dbReference>
<dbReference type="SMART" id="SM00387">
    <property type="entry name" value="HATPase_c"/>
    <property type="match status" value="1"/>
</dbReference>
<dbReference type="EMBL" id="JASZZN010000019">
    <property type="protein sequence ID" value="MDM4018187.1"/>
    <property type="molecule type" value="Genomic_DNA"/>
</dbReference>
<sequence length="724" mass="81778">MAWVSPQRLIGRWQPEMFRAEYLELDRELRGSNEYVALREFVHIDTAVANDSTSPRWRADTLEIKRSYGTSRDVSRGSLPDYSLPAEAILVARRWASEPSVHYWNESLYSGGGTASPNLWVLASNSGESIAWLERELSSEIGLRQLQRAGIGSVHNMLSSDLLLDIQVRRRDIDERRALNEVLLRNLRSDMYSASYRALRRPIILTGETFEERLREFERFLSEDTLFDSADAFFVEAATRNESSNLFVIRSIGQRDDHSDASGEFLDTDTSEVDAAWRNWYWSDFDENPYRIFNSLLFPEFRLPNHLLTRTTAARLSFAPEGELGRFGVPGFEAFASAFDDSFDLTGEFSESEFADNWLESNEQLGLTAEIESLCEQFGVPSEEVGQLARDNGFVSQLGVWATATYRPALAVRVIREQRIAGAYLLFGSPQTSAANESYGWLDDMGMAFQEILSPPPQIVEEAARRESLRRLSWLMHQINSPVGKARRALQDIHEFLQHQPTLAEQLVPDKETVQKRLQTRQNADPSRFTLASRLAHAMKQIEDVRRVAYQVKRLKRVQGELPHREFDLIPLLRERIHTCAEGNVGLDVDVDLPKSLQVTGNAESIREAIEEVLHNACREMAEHHVTKSTIVVRTWVDDSHVHFSISDNGLPAGATLMNDPFEEDASTYAKKGRGSGLGLAIVRETFAAHGGDCSLTENYDGDGERISGVTFSASMSITTRRNS</sequence>
<evidence type="ECO:0000256" key="3">
    <source>
        <dbReference type="ARBA" id="ARBA00022553"/>
    </source>
</evidence>
<dbReference type="GO" id="GO:0016301">
    <property type="term" value="F:kinase activity"/>
    <property type="evidence" value="ECO:0007669"/>
    <property type="project" value="UniProtKB-KW"/>
</dbReference>
<keyword evidence="7" id="KW-1133">Transmembrane helix</keyword>
<evidence type="ECO:0000256" key="5">
    <source>
        <dbReference type="ARBA" id="ARBA00022692"/>
    </source>
</evidence>
<keyword evidence="7" id="KW-0472">Membrane</keyword>
<evidence type="ECO:0000256" key="2">
    <source>
        <dbReference type="ARBA" id="ARBA00012438"/>
    </source>
</evidence>
<evidence type="ECO:0000256" key="1">
    <source>
        <dbReference type="ARBA" id="ARBA00000085"/>
    </source>
</evidence>
<dbReference type="PANTHER" id="PTHR45436:SF5">
    <property type="entry name" value="SENSOR HISTIDINE KINASE TRCS"/>
    <property type="match status" value="1"/>
</dbReference>
<comment type="catalytic activity">
    <reaction evidence="1">
        <text>ATP + protein L-histidine = ADP + protein N-phospho-L-histidine.</text>
        <dbReference type="EC" id="2.7.13.3"/>
    </reaction>
</comment>
<keyword evidence="3" id="KW-0597">Phosphoprotein</keyword>
<accession>A0ABT7PNV0</accession>
<dbReference type="EC" id="2.7.13.3" evidence="2"/>
<keyword evidence="10" id="KW-1185">Reference proteome</keyword>
<keyword evidence="5" id="KW-0812">Transmembrane</keyword>
<dbReference type="CDD" id="cd00075">
    <property type="entry name" value="HATPase"/>
    <property type="match status" value="1"/>
</dbReference>